<dbReference type="InterPro" id="IPR037523">
    <property type="entry name" value="VOC_core"/>
</dbReference>
<dbReference type="PANTHER" id="PTHR33993">
    <property type="entry name" value="GLYOXALASE-RELATED"/>
    <property type="match status" value="1"/>
</dbReference>
<evidence type="ECO:0000259" key="1">
    <source>
        <dbReference type="PROSITE" id="PS51819"/>
    </source>
</evidence>
<dbReference type="EMBL" id="JACKXE010000001">
    <property type="protein sequence ID" value="MBB6626865.1"/>
    <property type="molecule type" value="Genomic_DNA"/>
</dbReference>
<dbReference type="SUPFAM" id="SSF54593">
    <property type="entry name" value="Glyoxalase/Bleomycin resistance protein/Dihydroxybiphenyl dioxygenase"/>
    <property type="match status" value="2"/>
</dbReference>
<feature type="domain" description="VOC" evidence="1">
    <location>
        <begin position="9"/>
        <end position="123"/>
    </location>
</feature>
<dbReference type="InterPro" id="IPR052164">
    <property type="entry name" value="Anthracycline_SecMetBiosynth"/>
</dbReference>
<dbReference type="Pfam" id="PF00903">
    <property type="entry name" value="Glyoxalase"/>
    <property type="match status" value="1"/>
</dbReference>
<dbReference type="Gene3D" id="3.10.180.10">
    <property type="entry name" value="2,3-Dihydroxybiphenyl 1,2-Dioxygenase, domain 1"/>
    <property type="match status" value="2"/>
</dbReference>
<comment type="caution">
    <text evidence="2">The sequence shown here is derived from an EMBL/GenBank/DDBJ whole genome shotgun (WGS) entry which is preliminary data.</text>
</comment>
<dbReference type="CDD" id="cd07247">
    <property type="entry name" value="SgaA_N_like"/>
    <property type="match status" value="2"/>
</dbReference>
<dbReference type="InterPro" id="IPR029068">
    <property type="entry name" value="Glyas_Bleomycin-R_OHBP_Dase"/>
</dbReference>
<organism evidence="2 3">
    <name type="scientific">Nocardioides luti</name>
    <dbReference type="NCBI Taxonomy" id="2761101"/>
    <lineage>
        <taxon>Bacteria</taxon>
        <taxon>Bacillati</taxon>
        <taxon>Actinomycetota</taxon>
        <taxon>Actinomycetes</taxon>
        <taxon>Propionibacteriales</taxon>
        <taxon>Nocardioidaceae</taxon>
        <taxon>Nocardioides</taxon>
    </lineage>
</organism>
<protein>
    <submittedName>
        <fullName evidence="2">VOC family protein</fullName>
    </submittedName>
</protein>
<evidence type="ECO:0000313" key="2">
    <source>
        <dbReference type="EMBL" id="MBB6626865.1"/>
    </source>
</evidence>
<sequence length="257" mass="26853">MSRTPVTGEPCYIELFTPDTDAAAAFYGPLFGWTAGEGSPEFGGYRMFLKDDVPIAGLMANDGTSGSPSMWSVYLSTDDIERTLARTTQAGGTVLHGPMQIADLGSMAMLVDPAGAVVGAWQAETFAGTGLIAEPGAPGWFETLSTDYAASVGFYTDVFGWDVTTMSDSDEFRYCTLGKDDDARAGIMDAAGFLGDQPSRWQPYLMVEGTDAAVAQAVELGGSVDTAPQETPYGRLAVLVDPAGVAFSVMGPSAEAA</sequence>
<accession>A0A7X0VA12</accession>
<gene>
    <name evidence="2" type="ORF">H5V45_05980</name>
</gene>
<dbReference type="Proteomes" id="UP000523955">
    <property type="component" value="Unassembled WGS sequence"/>
</dbReference>
<dbReference type="Pfam" id="PF18029">
    <property type="entry name" value="Glyoxalase_6"/>
    <property type="match status" value="1"/>
</dbReference>
<dbReference type="InterPro" id="IPR004360">
    <property type="entry name" value="Glyas_Fos-R_dOase_dom"/>
</dbReference>
<keyword evidence="3" id="KW-1185">Reference proteome</keyword>
<feature type="domain" description="VOC" evidence="1">
    <location>
        <begin position="137"/>
        <end position="252"/>
    </location>
</feature>
<dbReference type="PANTHER" id="PTHR33993:SF10">
    <property type="entry name" value="CONSERVED PROTEIN"/>
    <property type="match status" value="1"/>
</dbReference>
<dbReference type="AlphaFoldDB" id="A0A7X0VA12"/>
<name>A0A7X0VA12_9ACTN</name>
<proteinExistence type="predicted"/>
<dbReference type="InterPro" id="IPR041581">
    <property type="entry name" value="Glyoxalase_6"/>
</dbReference>
<reference evidence="2 3" key="1">
    <citation type="submission" date="2020-08" db="EMBL/GenBank/DDBJ databases">
        <authorList>
            <person name="Seo M.-J."/>
        </authorList>
    </citation>
    <scope>NUCLEOTIDE SEQUENCE [LARGE SCALE GENOMIC DNA]</scope>
    <source>
        <strain evidence="2 3">KIGAM211</strain>
    </source>
</reference>
<dbReference type="PROSITE" id="PS51819">
    <property type="entry name" value="VOC"/>
    <property type="match status" value="2"/>
</dbReference>
<dbReference type="RefSeq" id="WP_185252091.1">
    <property type="nucleotide sequence ID" value="NZ_JACKXE010000001.1"/>
</dbReference>
<evidence type="ECO:0000313" key="3">
    <source>
        <dbReference type="Proteomes" id="UP000523955"/>
    </source>
</evidence>